<evidence type="ECO:0000313" key="3">
    <source>
        <dbReference type="EMBL" id="KEH42870.1"/>
    </source>
</evidence>
<keyword evidence="5" id="KW-1185">Reference proteome</keyword>
<evidence type="ECO:0000256" key="2">
    <source>
        <dbReference type="SAM" id="SignalP"/>
    </source>
</evidence>
<protein>
    <recommendedName>
        <fullName evidence="6">Transmembrane protein</fullName>
    </recommendedName>
</protein>
<dbReference type="EMBL" id="CM001217">
    <property type="protein sequence ID" value="KEH42870.1"/>
    <property type="molecule type" value="Genomic_DNA"/>
</dbReference>
<dbReference type="AlphaFoldDB" id="A0A072VXV1"/>
<evidence type="ECO:0000313" key="4">
    <source>
        <dbReference type="EnsemblPlants" id="KEH42870"/>
    </source>
</evidence>
<reference evidence="4" key="3">
    <citation type="submission" date="2015-04" db="UniProtKB">
        <authorList>
            <consortium name="EnsemblPlants"/>
        </authorList>
    </citation>
    <scope>IDENTIFICATION</scope>
    <source>
        <strain evidence="4">cv. Jemalong A17</strain>
    </source>
</reference>
<feature type="compositionally biased region" description="Acidic residues" evidence="1">
    <location>
        <begin position="71"/>
        <end position="80"/>
    </location>
</feature>
<evidence type="ECO:0000313" key="5">
    <source>
        <dbReference type="Proteomes" id="UP000002051"/>
    </source>
</evidence>
<evidence type="ECO:0008006" key="6">
    <source>
        <dbReference type="Google" id="ProtNLM"/>
    </source>
</evidence>
<dbReference type="Proteomes" id="UP000002051">
    <property type="component" value="Unassembled WGS sequence"/>
</dbReference>
<accession>A0A072VXV1</accession>
<feature type="signal peptide" evidence="2">
    <location>
        <begin position="1"/>
        <end position="28"/>
    </location>
</feature>
<reference evidence="3 5" key="2">
    <citation type="journal article" date="2014" name="BMC Genomics">
        <title>An improved genome release (version Mt4.0) for the model legume Medicago truncatula.</title>
        <authorList>
            <person name="Tang H."/>
            <person name="Krishnakumar V."/>
            <person name="Bidwell S."/>
            <person name="Rosen B."/>
            <person name="Chan A."/>
            <person name="Zhou S."/>
            <person name="Gentzbittel L."/>
            <person name="Childs K.L."/>
            <person name="Yandell M."/>
            <person name="Gundlach H."/>
            <person name="Mayer K.F."/>
            <person name="Schwartz D.C."/>
            <person name="Town C.D."/>
        </authorList>
    </citation>
    <scope>GENOME REANNOTATION</scope>
    <source>
        <strain evidence="3">A17</strain>
        <strain evidence="4 5">cv. Jemalong A17</strain>
    </source>
</reference>
<reference evidence="3 5" key="1">
    <citation type="journal article" date="2011" name="Nature">
        <title>The Medicago genome provides insight into the evolution of rhizobial symbioses.</title>
        <authorList>
            <person name="Young N.D."/>
            <person name="Debelle F."/>
            <person name="Oldroyd G.E."/>
            <person name="Geurts R."/>
            <person name="Cannon S.B."/>
            <person name="Udvardi M.K."/>
            <person name="Benedito V.A."/>
            <person name="Mayer K.F."/>
            <person name="Gouzy J."/>
            <person name="Schoof H."/>
            <person name="Van de Peer Y."/>
            <person name="Proost S."/>
            <person name="Cook D.R."/>
            <person name="Meyers B.C."/>
            <person name="Spannagl M."/>
            <person name="Cheung F."/>
            <person name="De Mita S."/>
            <person name="Krishnakumar V."/>
            <person name="Gundlach H."/>
            <person name="Zhou S."/>
            <person name="Mudge J."/>
            <person name="Bharti A.K."/>
            <person name="Murray J.D."/>
            <person name="Naoumkina M.A."/>
            <person name="Rosen B."/>
            <person name="Silverstein K.A."/>
            <person name="Tang H."/>
            <person name="Rombauts S."/>
            <person name="Zhao P.X."/>
            <person name="Zhou P."/>
            <person name="Barbe V."/>
            <person name="Bardou P."/>
            <person name="Bechner M."/>
            <person name="Bellec A."/>
            <person name="Berger A."/>
            <person name="Berges H."/>
            <person name="Bidwell S."/>
            <person name="Bisseling T."/>
            <person name="Choisne N."/>
            <person name="Couloux A."/>
            <person name="Denny R."/>
            <person name="Deshpande S."/>
            <person name="Dai X."/>
            <person name="Doyle J.J."/>
            <person name="Dudez A.M."/>
            <person name="Farmer A.D."/>
            <person name="Fouteau S."/>
            <person name="Franken C."/>
            <person name="Gibelin C."/>
            <person name="Gish J."/>
            <person name="Goldstein S."/>
            <person name="Gonzalez A.J."/>
            <person name="Green P.J."/>
            <person name="Hallab A."/>
            <person name="Hartog M."/>
            <person name="Hua A."/>
            <person name="Humphray S.J."/>
            <person name="Jeong D.H."/>
            <person name="Jing Y."/>
            <person name="Jocker A."/>
            <person name="Kenton S.M."/>
            <person name="Kim D.J."/>
            <person name="Klee K."/>
            <person name="Lai H."/>
            <person name="Lang C."/>
            <person name="Lin S."/>
            <person name="Macmil S.L."/>
            <person name="Magdelenat G."/>
            <person name="Matthews L."/>
            <person name="McCorrison J."/>
            <person name="Monaghan E.L."/>
            <person name="Mun J.H."/>
            <person name="Najar F.Z."/>
            <person name="Nicholson C."/>
            <person name="Noirot C."/>
            <person name="O'Bleness M."/>
            <person name="Paule C.R."/>
            <person name="Poulain J."/>
            <person name="Prion F."/>
            <person name="Qin B."/>
            <person name="Qu C."/>
            <person name="Retzel E.F."/>
            <person name="Riddle C."/>
            <person name="Sallet E."/>
            <person name="Samain S."/>
            <person name="Samson N."/>
            <person name="Sanders I."/>
            <person name="Saurat O."/>
            <person name="Scarpelli C."/>
            <person name="Schiex T."/>
            <person name="Segurens B."/>
            <person name="Severin A.J."/>
            <person name="Sherrier D.J."/>
            <person name="Shi R."/>
            <person name="Sims S."/>
            <person name="Singer S.R."/>
            <person name="Sinharoy S."/>
            <person name="Sterck L."/>
            <person name="Viollet A."/>
            <person name="Wang B.B."/>
            <person name="Wang K."/>
            <person name="Wang M."/>
            <person name="Wang X."/>
            <person name="Warfsmann J."/>
            <person name="Weissenbach J."/>
            <person name="White D.D."/>
            <person name="White J.D."/>
            <person name="Wiley G.B."/>
            <person name="Wincker P."/>
            <person name="Xing Y."/>
            <person name="Yang L."/>
            <person name="Yao Z."/>
            <person name="Ying F."/>
            <person name="Zhai J."/>
            <person name="Zhou L."/>
            <person name="Zuber A."/>
            <person name="Denarie J."/>
            <person name="Dixon R.A."/>
            <person name="May G.D."/>
            <person name="Schwartz D.C."/>
            <person name="Rogers J."/>
            <person name="Quetier F."/>
            <person name="Town C.D."/>
            <person name="Roe B.A."/>
        </authorList>
    </citation>
    <scope>NUCLEOTIDE SEQUENCE [LARGE SCALE GENOMIC DNA]</scope>
    <source>
        <strain evidence="3">A17</strain>
        <strain evidence="4 5">cv. Jemalong A17</strain>
    </source>
</reference>
<evidence type="ECO:0000256" key="1">
    <source>
        <dbReference type="SAM" id="MobiDB-lite"/>
    </source>
</evidence>
<feature type="region of interest" description="Disordered" evidence="1">
    <location>
        <begin position="58"/>
        <end position="85"/>
    </location>
</feature>
<organism evidence="3 5">
    <name type="scientific">Medicago truncatula</name>
    <name type="common">Barrel medic</name>
    <name type="synonym">Medicago tribuloides</name>
    <dbReference type="NCBI Taxonomy" id="3880"/>
    <lineage>
        <taxon>Eukaryota</taxon>
        <taxon>Viridiplantae</taxon>
        <taxon>Streptophyta</taxon>
        <taxon>Embryophyta</taxon>
        <taxon>Tracheophyta</taxon>
        <taxon>Spermatophyta</taxon>
        <taxon>Magnoliopsida</taxon>
        <taxon>eudicotyledons</taxon>
        <taxon>Gunneridae</taxon>
        <taxon>Pentapetalae</taxon>
        <taxon>rosids</taxon>
        <taxon>fabids</taxon>
        <taxon>Fabales</taxon>
        <taxon>Fabaceae</taxon>
        <taxon>Papilionoideae</taxon>
        <taxon>50 kb inversion clade</taxon>
        <taxon>NPAAA clade</taxon>
        <taxon>Hologalegina</taxon>
        <taxon>IRL clade</taxon>
        <taxon>Trifolieae</taxon>
        <taxon>Medicago</taxon>
    </lineage>
</organism>
<keyword evidence="2" id="KW-0732">Signal</keyword>
<proteinExistence type="predicted"/>
<dbReference type="HOGENOM" id="CLU_2281572_0_0_1"/>
<dbReference type="EnsemblPlants" id="KEH42870">
    <property type="protein sequence ID" value="KEH42870"/>
    <property type="gene ID" value="MTR_1g077410"/>
</dbReference>
<feature type="chain" id="PRO_5014500929" description="Transmembrane protein" evidence="2">
    <location>
        <begin position="29"/>
        <end position="102"/>
    </location>
</feature>
<name>A0A072VXV1_MEDTR</name>
<gene>
    <name evidence="3" type="ordered locus">MTR_1g077410</name>
</gene>
<sequence length="102" mass="11572">METRDFRGVGGAFLFVVFPLSLSSPCQTHRLKNISNKVERVRDCSQFYFGGKSVDYKAPMRKEIPPNGDESSSEGEENPPEGDKFLVPQVNFLLPQMNFRLD</sequence>